<protein>
    <recommendedName>
        <fullName evidence="2">Peptidylprolyl isomerase</fullName>
    </recommendedName>
</protein>
<organism evidence="1">
    <name type="scientific">uncultured organism</name>
    <dbReference type="NCBI Taxonomy" id="155900"/>
    <lineage>
        <taxon>unclassified sequences</taxon>
        <taxon>environmental samples</taxon>
    </lineage>
</organism>
<reference evidence="1" key="1">
    <citation type="submission" date="2019-06" db="EMBL/GenBank/DDBJ databases">
        <authorList>
            <person name="Murdoch R.W."/>
            <person name="Fathepure B."/>
        </authorList>
    </citation>
    <scope>NUCLEOTIDE SEQUENCE</scope>
</reference>
<dbReference type="Gene3D" id="2.40.100.10">
    <property type="entry name" value="Cyclophilin-like"/>
    <property type="match status" value="1"/>
</dbReference>
<proteinExistence type="predicted"/>
<evidence type="ECO:0008006" key="2">
    <source>
        <dbReference type="Google" id="ProtNLM"/>
    </source>
</evidence>
<dbReference type="SUPFAM" id="SSF50891">
    <property type="entry name" value="Cyclophilin-like"/>
    <property type="match status" value="1"/>
</dbReference>
<sequence length="44" mass="4652">MFARVVDGMDVVDEMAGVPTGRASGMSDVPRQTLVIESAERVDG</sequence>
<evidence type="ECO:0000313" key="1">
    <source>
        <dbReference type="EMBL" id="QEA08112.1"/>
    </source>
</evidence>
<dbReference type="EMBL" id="MN079882">
    <property type="protein sequence ID" value="QEA08112.1"/>
    <property type="molecule type" value="Genomic_DNA"/>
</dbReference>
<dbReference type="InterPro" id="IPR029000">
    <property type="entry name" value="Cyclophilin-like_dom_sf"/>
</dbReference>
<gene>
    <name evidence="1" type="ORF">KBTEX_04488</name>
</gene>
<accession>A0A5B8RK27</accession>
<dbReference type="AlphaFoldDB" id="A0A5B8RK27"/>
<name>A0A5B8RK27_9ZZZZ</name>